<reference evidence="1" key="1">
    <citation type="journal article" date="2014" name="Front. Microbiol.">
        <title>High frequency of phylogenetically diverse reductive dehalogenase-homologous genes in deep subseafloor sedimentary metagenomes.</title>
        <authorList>
            <person name="Kawai M."/>
            <person name="Futagami T."/>
            <person name="Toyoda A."/>
            <person name="Takaki Y."/>
            <person name="Nishi S."/>
            <person name="Hori S."/>
            <person name="Arai W."/>
            <person name="Tsubouchi T."/>
            <person name="Morono Y."/>
            <person name="Uchiyama I."/>
            <person name="Ito T."/>
            <person name="Fujiyama A."/>
            <person name="Inagaki F."/>
            <person name="Takami H."/>
        </authorList>
    </citation>
    <scope>NUCLEOTIDE SEQUENCE</scope>
    <source>
        <strain evidence="1">Expedition CK06-06</strain>
    </source>
</reference>
<proteinExistence type="predicted"/>
<accession>X0UM54</accession>
<evidence type="ECO:0008006" key="2">
    <source>
        <dbReference type="Google" id="ProtNLM"/>
    </source>
</evidence>
<feature type="non-terminal residue" evidence="1">
    <location>
        <position position="271"/>
    </location>
</feature>
<sequence>LGWRRDTAAVPLLVPLLSDTDATLATTTASALGRIGSQDAVTSLNAARENSNPAVRLAVLEALLRCAEDRLSAGDDLGAAELYADLFHAKVPPTIRTAAWRGWVLSDDNQRPGLVVKALSGNDEQLRLVALKLVRETKDAQLVKVCLRQWNSLPALAQWAVLDAHLQFGTEALSTVRTASKSPHLAVRIAAWQALADLSDVSLIPALTRAAANGEPVEKGAARDALARIHGPGVREAFLANLNQAETTEKAELLRSLGKRGDTATVPVLLQ</sequence>
<evidence type="ECO:0000313" key="1">
    <source>
        <dbReference type="EMBL" id="GAG06859.1"/>
    </source>
</evidence>
<dbReference type="Pfam" id="PF13646">
    <property type="entry name" value="HEAT_2"/>
    <property type="match status" value="1"/>
</dbReference>
<dbReference type="InterPro" id="IPR011989">
    <property type="entry name" value="ARM-like"/>
</dbReference>
<name>X0UM54_9ZZZZ</name>
<feature type="non-terminal residue" evidence="1">
    <location>
        <position position="1"/>
    </location>
</feature>
<gene>
    <name evidence="1" type="ORF">S01H1_34838</name>
</gene>
<dbReference type="SUPFAM" id="SSF48371">
    <property type="entry name" value="ARM repeat"/>
    <property type="match status" value="2"/>
</dbReference>
<comment type="caution">
    <text evidence="1">The sequence shown here is derived from an EMBL/GenBank/DDBJ whole genome shotgun (WGS) entry which is preliminary data.</text>
</comment>
<protein>
    <recommendedName>
        <fullName evidence="2">HEAT repeat domain-containing protein</fullName>
    </recommendedName>
</protein>
<organism evidence="1">
    <name type="scientific">marine sediment metagenome</name>
    <dbReference type="NCBI Taxonomy" id="412755"/>
    <lineage>
        <taxon>unclassified sequences</taxon>
        <taxon>metagenomes</taxon>
        <taxon>ecological metagenomes</taxon>
    </lineage>
</organism>
<dbReference type="EMBL" id="BARS01021722">
    <property type="protein sequence ID" value="GAG06859.1"/>
    <property type="molecule type" value="Genomic_DNA"/>
</dbReference>
<dbReference type="InterPro" id="IPR016024">
    <property type="entry name" value="ARM-type_fold"/>
</dbReference>
<dbReference type="AlphaFoldDB" id="X0UM54"/>
<dbReference type="Gene3D" id="1.25.10.10">
    <property type="entry name" value="Leucine-rich Repeat Variant"/>
    <property type="match status" value="2"/>
</dbReference>